<evidence type="ECO:0000313" key="5">
    <source>
        <dbReference type="Proteomes" id="UP000249949"/>
    </source>
</evidence>
<proteinExistence type="inferred from homology"/>
<dbReference type="PANTHER" id="PTHR42693">
    <property type="entry name" value="ARYLSULFATASE FAMILY MEMBER"/>
    <property type="match status" value="1"/>
</dbReference>
<evidence type="ECO:0000259" key="3">
    <source>
        <dbReference type="Pfam" id="PF00884"/>
    </source>
</evidence>
<dbReference type="SUPFAM" id="SSF53649">
    <property type="entry name" value="Alkaline phosphatase-like"/>
    <property type="match status" value="1"/>
</dbReference>
<evidence type="ECO:0000256" key="2">
    <source>
        <dbReference type="SAM" id="MobiDB-lite"/>
    </source>
</evidence>
<name>A0A2Z2HHW8_9ARCH</name>
<evidence type="ECO:0000313" key="4">
    <source>
        <dbReference type="EMBL" id="ARS63784.1"/>
    </source>
</evidence>
<dbReference type="GO" id="GO:0004065">
    <property type="term" value="F:arylsulfatase activity"/>
    <property type="evidence" value="ECO:0007669"/>
    <property type="project" value="TreeGrafter"/>
</dbReference>
<comment type="similarity">
    <text evidence="1">Belongs to the sulfatase family.</text>
</comment>
<dbReference type="OrthoDB" id="3164at2157"/>
<feature type="region of interest" description="Disordered" evidence="2">
    <location>
        <begin position="296"/>
        <end position="315"/>
    </location>
</feature>
<gene>
    <name evidence="4" type="ORF">NMSP_0152</name>
</gene>
<keyword evidence="5" id="KW-1185">Reference proteome</keyword>
<dbReference type="InterPro" id="IPR000917">
    <property type="entry name" value="Sulfatase_N"/>
</dbReference>
<dbReference type="Pfam" id="PF00884">
    <property type="entry name" value="Sulfatase"/>
    <property type="match status" value="1"/>
</dbReference>
<dbReference type="EMBL" id="CP021324">
    <property type="protein sequence ID" value="ARS63784.1"/>
    <property type="molecule type" value="Genomic_DNA"/>
</dbReference>
<organism evidence="4 5">
    <name type="scientific">Candidatus Nitrosomarinus catalinensis</name>
    <dbReference type="NCBI Taxonomy" id="1898749"/>
    <lineage>
        <taxon>Archaea</taxon>
        <taxon>Nitrososphaerota</taxon>
        <taxon>Nitrososphaeria</taxon>
        <taxon>Nitrosopumilales</taxon>
        <taxon>Nitrosopumilaceae</taxon>
        <taxon>Candidatus Nitrosomarinus</taxon>
    </lineage>
</organism>
<dbReference type="InterPro" id="IPR050738">
    <property type="entry name" value="Sulfatase"/>
</dbReference>
<dbReference type="Gene3D" id="3.40.720.10">
    <property type="entry name" value="Alkaline Phosphatase, subunit A"/>
    <property type="match status" value="1"/>
</dbReference>
<dbReference type="InterPro" id="IPR017850">
    <property type="entry name" value="Alkaline_phosphatase_core_sf"/>
</dbReference>
<dbReference type="GeneID" id="32900654"/>
<feature type="compositionally biased region" description="Basic and acidic residues" evidence="2">
    <location>
        <begin position="303"/>
        <end position="315"/>
    </location>
</feature>
<dbReference type="Proteomes" id="UP000249949">
    <property type="component" value="Chromosome"/>
</dbReference>
<sequence>MKKNLIIITIDGARFDRAKHSKIYNKNNSVFLSQCITYGPHTIAAMHAIFSGSYGSRTGTNSYWSTYKFKKQEFHTLTEYLSEENYFTHADIHSEIVIPKQGFDIFNVYDENENLTLRHSKLLEKFSSEFKSKNFFLYLHYDKIHSGITESVLKKFDNFSSEYFKNQENNKKNYDKLFYESELYLEQIFNQLESLNLLKNSLVLVLSDHGISVGEKFGERAYGAFCYDYTLKTFCYVYNSELNSREVPNQVRTVDFMPTILELLQIPLKSNFQILDGESLIPLIKGEKYEEKIAFSETGNPLKENKPPKEPNTKSVRTSEWKLIYNTYDNTKELYNLQSDPDEKENLVGTNLEIEEILWLELQKHMV</sequence>
<dbReference type="PANTHER" id="PTHR42693:SF33">
    <property type="entry name" value="ARYLSULFATASE"/>
    <property type="match status" value="1"/>
</dbReference>
<evidence type="ECO:0000256" key="1">
    <source>
        <dbReference type="ARBA" id="ARBA00008779"/>
    </source>
</evidence>
<dbReference type="AlphaFoldDB" id="A0A2Z2HHW8"/>
<dbReference type="KEGG" id="nct:NMSP_0152"/>
<reference evidence="4 5" key="1">
    <citation type="journal article" date="2017" name="Environ. Microbiol.">
        <title>Genome and epigenome of a novel marine Thaumarchaeota strain suggest viral infection, phosphorothioation DNA modification and multiple restriction systems.</title>
        <authorList>
            <person name="Ahlgren N.A."/>
            <person name="Chen Y."/>
            <person name="Needham D.M."/>
            <person name="Parada A.E."/>
            <person name="Sachdeva R."/>
            <person name="Trinh V."/>
            <person name="Chen T."/>
            <person name="Fuhrman J.A."/>
        </authorList>
    </citation>
    <scope>NUCLEOTIDE SEQUENCE [LARGE SCALE GENOMIC DNA]</scope>
    <source>
        <strain evidence="4 5">SPOT01</strain>
    </source>
</reference>
<dbReference type="Gene3D" id="3.30.1120.10">
    <property type="match status" value="1"/>
</dbReference>
<dbReference type="RefSeq" id="WP_192866187.1">
    <property type="nucleotide sequence ID" value="NZ_CP021324.1"/>
</dbReference>
<accession>A0A2Z2HHW8</accession>
<feature type="domain" description="Sulfatase N-terminal" evidence="3">
    <location>
        <begin position="26"/>
        <end position="266"/>
    </location>
</feature>
<protein>
    <submittedName>
        <fullName evidence="4">Sulfatase</fullName>
    </submittedName>
</protein>